<feature type="region of interest" description="Disordered" evidence="1">
    <location>
        <begin position="326"/>
        <end position="346"/>
    </location>
</feature>
<evidence type="ECO:0000313" key="3">
    <source>
        <dbReference type="Proteomes" id="UP000225706"/>
    </source>
</evidence>
<organism evidence="2 3">
    <name type="scientific">Stylophora pistillata</name>
    <name type="common">Smooth cauliflower coral</name>
    <dbReference type="NCBI Taxonomy" id="50429"/>
    <lineage>
        <taxon>Eukaryota</taxon>
        <taxon>Metazoa</taxon>
        <taxon>Cnidaria</taxon>
        <taxon>Anthozoa</taxon>
        <taxon>Hexacorallia</taxon>
        <taxon>Scleractinia</taxon>
        <taxon>Astrocoeniina</taxon>
        <taxon>Pocilloporidae</taxon>
        <taxon>Stylophora</taxon>
    </lineage>
</organism>
<evidence type="ECO:0000256" key="1">
    <source>
        <dbReference type="SAM" id="MobiDB-lite"/>
    </source>
</evidence>
<evidence type="ECO:0000313" key="2">
    <source>
        <dbReference type="EMBL" id="PFX26043.1"/>
    </source>
</evidence>
<protein>
    <submittedName>
        <fullName evidence="2">Craniofacial development protein 2</fullName>
    </submittedName>
</protein>
<keyword evidence="3" id="KW-1185">Reference proteome</keyword>
<dbReference type="OrthoDB" id="5990281at2759"/>
<dbReference type="STRING" id="50429.A0A2B4SAI2"/>
<proteinExistence type="predicted"/>
<sequence>MERNDKDTSKPVIRHFNLPNHSKQHMVICGLSLHLATNGADDDAKADFYERLQGVIDGVANKDLIPLLGDLNAKVGSGNTSFETVMGKHGVGKMNENGELFADFCSFNKLVMGGSVFPHKEKGTDVASDHHLLVGKCRLKLKNHHTSSQRTSHKFNIEMLKEEETKNRFKLTLRNTFQGLASLHENEQHSGVEESQTVVNKVWQSMKDIWRKTCEETQGSKTKLYKAYVSTATLEKIEARKKEKDVLNRSKARAQKAEALIRYSKVNREVKQNIRKDLTPGKGDLKELYSITKTLAGVRKTTDRPVRAERGEVVTYQEEQRRKLLNRPPPSEIPNIEPAHTPLHVNENRPGKVEIKRAIKRLKNGQAAGPDGLPPQAIKEDLRVPVYKYGK</sequence>
<dbReference type="InterPro" id="IPR036691">
    <property type="entry name" value="Endo/exonu/phosph_ase_sf"/>
</dbReference>
<dbReference type="InterPro" id="IPR027124">
    <property type="entry name" value="Swc5/CFDP1/2"/>
</dbReference>
<dbReference type="PANTHER" id="PTHR23227:SF67">
    <property type="entry name" value="CRANIOFACIAL DEVELOPMENT PROTEIN 2-LIKE"/>
    <property type="match status" value="1"/>
</dbReference>
<name>A0A2B4SAI2_STYPI</name>
<dbReference type="Proteomes" id="UP000225706">
    <property type="component" value="Unassembled WGS sequence"/>
</dbReference>
<dbReference type="AlphaFoldDB" id="A0A2B4SAI2"/>
<dbReference type="PANTHER" id="PTHR23227">
    <property type="entry name" value="BUCENTAUR RELATED"/>
    <property type="match status" value="1"/>
</dbReference>
<dbReference type="EMBL" id="LSMT01000135">
    <property type="protein sequence ID" value="PFX26043.1"/>
    <property type="molecule type" value="Genomic_DNA"/>
</dbReference>
<reference evidence="3" key="1">
    <citation type="journal article" date="2017" name="bioRxiv">
        <title>Comparative analysis of the genomes of Stylophora pistillata and Acropora digitifera provides evidence for extensive differences between species of corals.</title>
        <authorList>
            <person name="Voolstra C.R."/>
            <person name="Li Y."/>
            <person name="Liew Y.J."/>
            <person name="Baumgarten S."/>
            <person name="Zoccola D."/>
            <person name="Flot J.-F."/>
            <person name="Tambutte S."/>
            <person name="Allemand D."/>
            <person name="Aranda M."/>
        </authorList>
    </citation>
    <scope>NUCLEOTIDE SEQUENCE [LARGE SCALE GENOMIC DNA]</scope>
</reference>
<accession>A0A2B4SAI2</accession>
<comment type="caution">
    <text evidence="2">The sequence shown here is derived from an EMBL/GenBank/DDBJ whole genome shotgun (WGS) entry which is preliminary data.</text>
</comment>
<dbReference type="SUPFAM" id="SSF56219">
    <property type="entry name" value="DNase I-like"/>
    <property type="match status" value="1"/>
</dbReference>
<gene>
    <name evidence="2" type="primary">CFDP2</name>
    <name evidence="2" type="ORF">AWC38_SpisGene9294</name>
</gene>